<feature type="transmembrane region" description="Helical" evidence="1">
    <location>
        <begin position="426"/>
        <end position="446"/>
    </location>
</feature>
<feature type="transmembrane region" description="Helical" evidence="1">
    <location>
        <begin position="238"/>
        <end position="257"/>
    </location>
</feature>
<dbReference type="Proteomes" id="UP001597419">
    <property type="component" value="Unassembled WGS sequence"/>
</dbReference>
<feature type="domain" description="DUF2207" evidence="3">
    <location>
        <begin position="44"/>
        <end position="207"/>
    </location>
</feature>
<feature type="chain" id="PRO_5045890747" evidence="2">
    <location>
        <begin position="26"/>
        <end position="547"/>
    </location>
</feature>
<dbReference type="Pfam" id="PF20990">
    <property type="entry name" value="DUF2207_C"/>
    <property type="match status" value="1"/>
</dbReference>
<dbReference type="RefSeq" id="WP_345404447.1">
    <property type="nucleotide sequence ID" value="NZ_BAABHG010000016.1"/>
</dbReference>
<evidence type="ECO:0000313" key="6">
    <source>
        <dbReference type="Proteomes" id="UP001597419"/>
    </source>
</evidence>
<evidence type="ECO:0000259" key="3">
    <source>
        <dbReference type="Pfam" id="PF09972"/>
    </source>
</evidence>
<name>A0ABW5GKZ9_9PSEU</name>
<feature type="domain" description="Predicted membrane protein YciQ-like C-terminal" evidence="4">
    <location>
        <begin position="280"/>
        <end position="494"/>
    </location>
</feature>
<keyword evidence="6" id="KW-1185">Reference proteome</keyword>
<evidence type="ECO:0000313" key="5">
    <source>
        <dbReference type="EMBL" id="MFD2461484.1"/>
    </source>
</evidence>
<keyword evidence="1" id="KW-1133">Transmembrane helix</keyword>
<evidence type="ECO:0000256" key="1">
    <source>
        <dbReference type="SAM" id="Phobius"/>
    </source>
</evidence>
<keyword evidence="2" id="KW-0732">Signal</keyword>
<dbReference type="InterPro" id="IPR018702">
    <property type="entry name" value="DUF2207"/>
</dbReference>
<evidence type="ECO:0000259" key="4">
    <source>
        <dbReference type="Pfam" id="PF20990"/>
    </source>
</evidence>
<reference evidence="6" key="1">
    <citation type="journal article" date="2019" name="Int. J. Syst. Evol. Microbiol.">
        <title>The Global Catalogue of Microorganisms (GCM) 10K type strain sequencing project: providing services to taxonomists for standard genome sequencing and annotation.</title>
        <authorList>
            <consortium name="The Broad Institute Genomics Platform"/>
            <consortium name="The Broad Institute Genome Sequencing Center for Infectious Disease"/>
            <person name="Wu L."/>
            <person name="Ma J."/>
        </authorList>
    </citation>
    <scope>NUCLEOTIDE SEQUENCE [LARGE SCALE GENOMIC DNA]</scope>
    <source>
        <strain evidence="6">CGMCC 4.7643</strain>
    </source>
</reference>
<dbReference type="EMBL" id="JBHUKU010000013">
    <property type="protein sequence ID" value="MFD2461484.1"/>
    <property type="molecule type" value="Genomic_DNA"/>
</dbReference>
<dbReference type="Pfam" id="PF09972">
    <property type="entry name" value="DUF2207"/>
    <property type="match status" value="1"/>
</dbReference>
<gene>
    <name evidence="5" type="ORF">ACFSYJ_22960</name>
</gene>
<accession>A0ABW5GKZ9</accession>
<comment type="caution">
    <text evidence="5">The sequence shown here is derived from an EMBL/GenBank/DDBJ whole genome shotgun (WGS) entry which is preliminary data.</text>
</comment>
<dbReference type="InterPro" id="IPR048389">
    <property type="entry name" value="YciQ-like_C"/>
</dbReference>
<evidence type="ECO:0000256" key="2">
    <source>
        <dbReference type="SAM" id="SignalP"/>
    </source>
</evidence>
<feature type="signal peptide" evidence="2">
    <location>
        <begin position="1"/>
        <end position="25"/>
    </location>
</feature>
<protein>
    <submittedName>
        <fullName evidence="5">DUF2207 family protein</fullName>
    </submittedName>
</protein>
<keyword evidence="1" id="KW-0472">Membrane</keyword>
<sequence length="547" mass="57428">MTVRPRVLAGVVALLLLAFAPAASAQVRARQQPDQPPLPGLPRSAEVQLKLQRDGSLSVAEAVAVPNGATMDRRVPLRVPSAHHRDRVYVVRDVVLEGSGSARLDGDAFTAHLTEGTSILRYTVDGAVSADEGGVEHVTWPLAGGWDSELKLVRASLATPVIPAAVDCVAGPEGSGTHCGAAQIDHAGLTRFSQQNLPAGQRMTATVELPPGTVPANAKLVPSATIGGAFVLTSPVLAAWWGFAAVLLAAAVLVWSARRRDARPGDPLPVELVAGEGAFASPDGVLPGQAGTVLTGRAGPADLAATVLDLVVRNYLWVSAEDTADGGWRLTRRNPADEHLTGFERAVFALVLPEDEDSVTLAELRRRDLDVGQVGDALYDGVVARGWFSRPPSRRLGRLGRAGIRIVCYGLFLTVLLALTVGYAQFGVILALAGAAAVAASALLPARRASGRELRRRLLGLGERLAGTRAKSIGKPDRELVFSRGLPYALALGELGAWTSTFAEMKHPPPVYWCAEEVPIGRAGAFADALTGVFAAARRGRLFADVA</sequence>
<proteinExistence type="predicted"/>
<feature type="transmembrane region" description="Helical" evidence="1">
    <location>
        <begin position="402"/>
        <end position="420"/>
    </location>
</feature>
<organism evidence="5 6">
    <name type="scientific">Amycolatopsis samaneae</name>
    <dbReference type="NCBI Taxonomy" id="664691"/>
    <lineage>
        <taxon>Bacteria</taxon>
        <taxon>Bacillati</taxon>
        <taxon>Actinomycetota</taxon>
        <taxon>Actinomycetes</taxon>
        <taxon>Pseudonocardiales</taxon>
        <taxon>Pseudonocardiaceae</taxon>
        <taxon>Amycolatopsis</taxon>
    </lineage>
</organism>
<keyword evidence="1" id="KW-0812">Transmembrane</keyword>